<dbReference type="Proteomes" id="UP000606991">
    <property type="component" value="Unassembled WGS sequence"/>
</dbReference>
<feature type="domain" description="Polymerase/histidinol phosphatase N-terminal" evidence="2">
    <location>
        <begin position="11"/>
        <end position="76"/>
    </location>
</feature>
<accession>A0A934K5I0</accession>
<organism evidence="3 4">
    <name type="scientific">Candidatus Aeolococcus gillhamiae</name>
    <dbReference type="NCBI Taxonomy" id="3127015"/>
    <lineage>
        <taxon>Bacteria</taxon>
        <taxon>Bacillati</taxon>
        <taxon>Candidatus Dormiibacterota</taxon>
        <taxon>Candidatus Dormibacteria</taxon>
        <taxon>Candidatus Aeolococcales</taxon>
        <taxon>Candidatus Aeolococcaceae</taxon>
        <taxon>Candidatus Aeolococcus</taxon>
    </lineage>
</organism>
<protein>
    <submittedName>
        <fullName evidence="3">PHP domain-containing protein</fullName>
    </submittedName>
</protein>
<dbReference type="InterPro" id="IPR052018">
    <property type="entry name" value="PHP_domain"/>
</dbReference>
<sequence>MPELPDGLSVAEVHAHTRASDGMVTAVELVRAAAAAGLHVVCVTDHDVIPDLAEAIDVGAPLGVAVVRGEEVTCVFPPGTHIIGLFIEKQIRMHMSAEDTVDAIHDQGGLAIVAHPFMPTYFASMSERRLNILLETRTVDGIELRHTAPVLPGTWKRLDEFYAAHRAQLGAAVGAGDSHFGAADIGRLVTVFEGRGAAGLRASLEARTTSPRVGVRPATGPGLRARLAQQQRSMIWLSHQRRTGRVGGGVGPSRTGRSSAAG</sequence>
<comment type="caution">
    <text evidence="3">The sequence shown here is derived from an EMBL/GenBank/DDBJ whole genome shotgun (WGS) entry which is preliminary data.</text>
</comment>
<evidence type="ECO:0000259" key="2">
    <source>
        <dbReference type="SMART" id="SM00481"/>
    </source>
</evidence>
<dbReference type="Gene3D" id="3.20.20.140">
    <property type="entry name" value="Metal-dependent hydrolases"/>
    <property type="match status" value="1"/>
</dbReference>
<evidence type="ECO:0000256" key="1">
    <source>
        <dbReference type="SAM" id="MobiDB-lite"/>
    </source>
</evidence>
<evidence type="ECO:0000313" key="3">
    <source>
        <dbReference type="EMBL" id="MBJ7595928.1"/>
    </source>
</evidence>
<dbReference type="SUPFAM" id="SSF89550">
    <property type="entry name" value="PHP domain-like"/>
    <property type="match status" value="1"/>
</dbReference>
<dbReference type="InterPro" id="IPR016195">
    <property type="entry name" value="Pol/histidinol_Pase-like"/>
</dbReference>
<dbReference type="PANTHER" id="PTHR42924">
    <property type="entry name" value="EXONUCLEASE"/>
    <property type="match status" value="1"/>
</dbReference>
<dbReference type="GO" id="GO:0004534">
    <property type="term" value="F:5'-3' RNA exonuclease activity"/>
    <property type="evidence" value="ECO:0007669"/>
    <property type="project" value="TreeGrafter"/>
</dbReference>
<feature type="compositionally biased region" description="Low complexity" evidence="1">
    <location>
        <begin position="252"/>
        <end position="262"/>
    </location>
</feature>
<reference evidence="3 4" key="1">
    <citation type="submission" date="2020-10" db="EMBL/GenBank/DDBJ databases">
        <title>Ca. Dormibacterota MAGs.</title>
        <authorList>
            <person name="Montgomery K."/>
        </authorList>
    </citation>
    <scope>NUCLEOTIDE SEQUENCE [LARGE SCALE GENOMIC DNA]</scope>
    <source>
        <strain evidence="3">SC8812_S17_18</strain>
    </source>
</reference>
<name>A0A934K5I0_9BACT</name>
<dbReference type="InterPro" id="IPR004013">
    <property type="entry name" value="PHP_dom"/>
</dbReference>
<feature type="region of interest" description="Disordered" evidence="1">
    <location>
        <begin position="242"/>
        <end position="262"/>
    </location>
</feature>
<dbReference type="SMART" id="SM00481">
    <property type="entry name" value="POLIIIAc"/>
    <property type="match status" value="1"/>
</dbReference>
<dbReference type="EMBL" id="JAEKNS010000142">
    <property type="protein sequence ID" value="MBJ7595928.1"/>
    <property type="molecule type" value="Genomic_DNA"/>
</dbReference>
<dbReference type="RefSeq" id="WP_337313482.1">
    <property type="nucleotide sequence ID" value="NZ_JAEKNS010000142.1"/>
</dbReference>
<dbReference type="AlphaFoldDB" id="A0A934K5I0"/>
<dbReference type="GO" id="GO:0035312">
    <property type="term" value="F:5'-3' DNA exonuclease activity"/>
    <property type="evidence" value="ECO:0007669"/>
    <property type="project" value="TreeGrafter"/>
</dbReference>
<proteinExistence type="predicted"/>
<dbReference type="PANTHER" id="PTHR42924:SF3">
    <property type="entry name" value="POLYMERASE_HISTIDINOL PHOSPHATASE N-TERMINAL DOMAIN-CONTAINING PROTEIN"/>
    <property type="match status" value="1"/>
</dbReference>
<dbReference type="Pfam" id="PF02811">
    <property type="entry name" value="PHP"/>
    <property type="match status" value="1"/>
</dbReference>
<dbReference type="InterPro" id="IPR003141">
    <property type="entry name" value="Pol/His_phosphatase_N"/>
</dbReference>
<evidence type="ECO:0000313" key="4">
    <source>
        <dbReference type="Proteomes" id="UP000606991"/>
    </source>
</evidence>
<gene>
    <name evidence="3" type="ORF">JF886_13930</name>
</gene>